<dbReference type="GO" id="GO:0005829">
    <property type="term" value="C:cytosol"/>
    <property type="evidence" value="ECO:0007669"/>
    <property type="project" value="TreeGrafter"/>
</dbReference>
<dbReference type="Pfam" id="PF20658">
    <property type="entry name" value="MSG_insertion"/>
    <property type="match status" value="1"/>
</dbReference>
<gene>
    <name evidence="2" type="ORF">B3C1_08291</name>
</gene>
<evidence type="ECO:0000313" key="2">
    <source>
        <dbReference type="EMBL" id="EKE74872.1"/>
    </source>
</evidence>
<dbReference type="STRING" id="745411.B3C1_08291"/>
<dbReference type="RefSeq" id="WP_008484160.1">
    <property type="nucleotide sequence ID" value="NZ_AMRI01000010.1"/>
</dbReference>
<comment type="caution">
    <text evidence="2">The sequence shown here is derived from an EMBL/GenBank/DDBJ whole genome shotgun (WGS) entry which is preliminary data.</text>
</comment>
<sequence>MNMPALNRTDLHDQHKPVIAEAIFAVEAVSAGEQSEKQLKAKAVLDNLFPLDAGSHQDVTCYVIDYHHLLAYFKDGSHYGLKDASQFVAFTGEKEDPCAILLRDGSGCHLELSLGCRKGSGAVELVEIEDIQLESCTTFSQGPALPPSMAAMRHWISLIKGDGKPQAMMEDKEFTAKCGAEYYLDYSFTL</sequence>
<dbReference type="Proteomes" id="UP000006755">
    <property type="component" value="Unassembled WGS sequence"/>
</dbReference>
<name>K2JK89_9GAMM</name>
<reference evidence="2 3" key="1">
    <citation type="journal article" date="2012" name="J. Bacteriol.">
        <title>Genome Sequence of Gallaecimonas xiamenensis Type Strain 3-C-1.</title>
        <authorList>
            <person name="Lai Q."/>
            <person name="Wang L."/>
            <person name="Wang W."/>
            <person name="Shao Z."/>
        </authorList>
    </citation>
    <scope>NUCLEOTIDE SEQUENCE [LARGE SCALE GENOMIC DNA]</scope>
    <source>
        <strain evidence="2 3">3-C-1</strain>
    </source>
</reference>
<proteinExistence type="predicted"/>
<dbReference type="PANTHER" id="PTHR42739">
    <property type="entry name" value="MALATE SYNTHASE G"/>
    <property type="match status" value="1"/>
</dbReference>
<dbReference type="eggNOG" id="COG2225">
    <property type="taxonomic scope" value="Bacteria"/>
</dbReference>
<dbReference type="SUPFAM" id="SSF51645">
    <property type="entry name" value="Malate synthase G"/>
    <property type="match status" value="1"/>
</dbReference>
<evidence type="ECO:0000313" key="3">
    <source>
        <dbReference type="Proteomes" id="UP000006755"/>
    </source>
</evidence>
<dbReference type="Gene3D" id="2.170.170.11">
    <property type="entry name" value="Malate synthase G - maily-beta sub-domain"/>
    <property type="match status" value="1"/>
</dbReference>
<dbReference type="AlphaFoldDB" id="K2JK89"/>
<keyword evidence="3" id="KW-1185">Reference proteome</keyword>
<dbReference type="GO" id="GO:0004474">
    <property type="term" value="F:malate synthase activity"/>
    <property type="evidence" value="ECO:0007669"/>
    <property type="project" value="UniProtKB-EC"/>
</dbReference>
<dbReference type="OrthoDB" id="5899875at2"/>
<dbReference type="EMBL" id="AMRI01000010">
    <property type="protein sequence ID" value="EKE74872.1"/>
    <property type="molecule type" value="Genomic_DNA"/>
</dbReference>
<dbReference type="NCBIfam" id="NF006511">
    <property type="entry name" value="PRK08951.1"/>
    <property type="match status" value="1"/>
</dbReference>
<evidence type="ECO:0000259" key="1">
    <source>
        <dbReference type="Pfam" id="PF20658"/>
    </source>
</evidence>
<dbReference type="GO" id="GO:0009436">
    <property type="term" value="P:glyoxylate catabolic process"/>
    <property type="evidence" value="ECO:0007669"/>
    <property type="project" value="TreeGrafter"/>
</dbReference>
<organism evidence="2 3">
    <name type="scientific">Gallaecimonas xiamenensis 3-C-1</name>
    <dbReference type="NCBI Taxonomy" id="745411"/>
    <lineage>
        <taxon>Bacteria</taxon>
        <taxon>Pseudomonadati</taxon>
        <taxon>Pseudomonadota</taxon>
        <taxon>Gammaproteobacteria</taxon>
        <taxon>Enterobacterales</taxon>
        <taxon>Gallaecimonadaceae</taxon>
        <taxon>Gallaecimonas</taxon>
    </lineage>
</organism>
<keyword evidence="2" id="KW-0808">Transferase</keyword>
<keyword evidence="2" id="KW-0012">Acyltransferase</keyword>
<protein>
    <submittedName>
        <fullName evidence="2">Malate synthase</fullName>
        <ecNumber evidence="2">2.3.3.9</ecNumber>
    </submittedName>
</protein>
<dbReference type="GO" id="GO:0000287">
    <property type="term" value="F:magnesium ion binding"/>
    <property type="evidence" value="ECO:0007669"/>
    <property type="project" value="TreeGrafter"/>
</dbReference>
<dbReference type="InterPro" id="IPR006253">
    <property type="entry name" value="Malate_synthG"/>
</dbReference>
<accession>K2JK89</accession>
<dbReference type="EC" id="2.3.3.9" evidence="2"/>
<dbReference type="InterPro" id="IPR011076">
    <property type="entry name" value="Malate_synth_sf"/>
</dbReference>
<feature type="domain" description="Malate synthase G alpha-beta insertion" evidence="1">
    <location>
        <begin position="40"/>
        <end position="103"/>
    </location>
</feature>
<dbReference type="GO" id="GO:0006097">
    <property type="term" value="P:glyoxylate cycle"/>
    <property type="evidence" value="ECO:0007669"/>
    <property type="project" value="InterPro"/>
</dbReference>
<dbReference type="InterPro" id="IPR048357">
    <property type="entry name" value="MSG_insertion"/>
</dbReference>
<dbReference type="PANTHER" id="PTHR42739:SF1">
    <property type="entry name" value="MALATE SYNTHASE G"/>
    <property type="match status" value="1"/>
</dbReference>
<dbReference type="PATRIC" id="fig|745411.4.peg.1618"/>